<dbReference type="InterPro" id="IPR036388">
    <property type="entry name" value="WH-like_DNA-bd_sf"/>
</dbReference>
<gene>
    <name evidence="5" type="ORF">EV665_12111</name>
</gene>
<keyword evidence="1" id="KW-0175">Coiled coil</keyword>
<feature type="coiled-coil region" evidence="1">
    <location>
        <begin position="151"/>
        <end position="185"/>
    </location>
</feature>
<protein>
    <submittedName>
        <fullName evidence="5">Replication initiation protein RepC</fullName>
    </submittedName>
</protein>
<sequence>METDGITTPFGRRAMTLGMLASQAIAKTVPPDASVDKWKLYRWLCEARPKLGISDRALSVLNALMSFYPKTELSGGDGMVVFPSNAQLSLRTHGMAETTLRRHLAALVEGGLLMRRDSPNGKRYVRRDQQGSIDEAFGFSLAPLLARAGEIENLAAQVVAERLLLQRLRERVTLVRRDIAKLIETALEDGLSGDWMRYEAEYRQQIRVLPRVPTPETLSPILACLEKLRVEILKCLEEQVILQKTAGNADQTERHKQNSKPDSSSDFEPRFETKQGGDAEAEGERMAVRHDDGDEKTNGRYSQWPVDLPTPAKGVHPQPANVSDALKPYPLGLVLQACPEIAAFGPGGAISSWRDLLTAAVVVRSMLAVSASAYENACAILGPENAATVIACILERAGHINSAGGYLRDLTRRAERGEFSLGPMLMALVRANEKTARQAG</sequence>
<dbReference type="InterPro" id="IPR047611">
    <property type="entry name" value="RepABC_RepC"/>
</dbReference>
<feature type="domain" description="Plasmid replication protein C N-terminal" evidence="3">
    <location>
        <begin position="13"/>
        <end position="186"/>
    </location>
</feature>
<evidence type="ECO:0000313" key="6">
    <source>
        <dbReference type="Proteomes" id="UP000295351"/>
    </source>
</evidence>
<accession>A0A4R2CB50</accession>
<feature type="compositionally biased region" description="Basic and acidic residues" evidence="2">
    <location>
        <begin position="267"/>
        <end position="298"/>
    </location>
</feature>
<dbReference type="EMBL" id="SLVX01000021">
    <property type="protein sequence ID" value="TCN37746.1"/>
    <property type="molecule type" value="Genomic_DNA"/>
</dbReference>
<organism evidence="5 6">
    <name type="scientific">Shinella granuli</name>
    <dbReference type="NCBI Taxonomy" id="323621"/>
    <lineage>
        <taxon>Bacteria</taxon>
        <taxon>Pseudomonadati</taxon>
        <taxon>Pseudomonadota</taxon>
        <taxon>Alphaproteobacteria</taxon>
        <taxon>Hyphomicrobiales</taxon>
        <taxon>Rhizobiaceae</taxon>
        <taxon>Shinella</taxon>
    </lineage>
</organism>
<comment type="caution">
    <text evidence="5">The sequence shown here is derived from an EMBL/GenBank/DDBJ whole genome shotgun (WGS) entry which is preliminary data.</text>
</comment>
<name>A0A4R2CB50_SHIGR</name>
<evidence type="ECO:0000259" key="3">
    <source>
        <dbReference type="Pfam" id="PF03428"/>
    </source>
</evidence>
<dbReference type="RefSeq" id="WP_133036049.1">
    <property type="nucleotide sequence ID" value="NZ_BAABEI010000002.1"/>
</dbReference>
<dbReference type="AlphaFoldDB" id="A0A4R2CB50"/>
<dbReference type="Pfam" id="PF11800">
    <property type="entry name" value="RP-C_C"/>
    <property type="match status" value="1"/>
</dbReference>
<evidence type="ECO:0000256" key="2">
    <source>
        <dbReference type="SAM" id="MobiDB-lite"/>
    </source>
</evidence>
<evidence type="ECO:0000259" key="4">
    <source>
        <dbReference type="Pfam" id="PF11800"/>
    </source>
</evidence>
<evidence type="ECO:0000313" key="5">
    <source>
        <dbReference type="EMBL" id="TCN37746.1"/>
    </source>
</evidence>
<dbReference type="NCBIfam" id="NF040974">
    <property type="entry name" value="RepABC_RepC"/>
    <property type="match status" value="1"/>
</dbReference>
<proteinExistence type="predicted"/>
<keyword evidence="6" id="KW-1185">Reference proteome</keyword>
<reference evidence="5 6" key="1">
    <citation type="submission" date="2019-03" db="EMBL/GenBank/DDBJ databases">
        <title>Genomic Encyclopedia of Type Strains, Phase IV (KMG-IV): sequencing the most valuable type-strain genomes for metagenomic binning, comparative biology and taxonomic classification.</title>
        <authorList>
            <person name="Goeker M."/>
        </authorList>
    </citation>
    <scope>NUCLEOTIDE SEQUENCE [LARGE SCALE GENOMIC DNA]</scope>
    <source>
        <strain evidence="5 6">DSM 18401</strain>
    </source>
</reference>
<dbReference type="NCBIfam" id="NF010396">
    <property type="entry name" value="PRK13824.1"/>
    <property type="match status" value="1"/>
</dbReference>
<dbReference type="Pfam" id="PF03428">
    <property type="entry name" value="RP-C"/>
    <property type="match status" value="1"/>
</dbReference>
<dbReference type="Gene3D" id="1.10.10.10">
    <property type="entry name" value="Winged helix-like DNA-binding domain superfamily/Winged helix DNA-binding domain"/>
    <property type="match status" value="1"/>
</dbReference>
<dbReference type="Proteomes" id="UP000295351">
    <property type="component" value="Unassembled WGS sequence"/>
</dbReference>
<evidence type="ECO:0000256" key="1">
    <source>
        <dbReference type="SAM" id="Coils"/>
    </source>
</evidence>
<dbReference type="InterPro" id="IPR005090">
    <property type="entry name" value="RepC_N"/>
</dbReference>
<feature type="domain" description="Plasmid replication protein C C-terminal" evidence="4">
    <location>
        <begin position="330"/>
        <end position="430"/>
    </location>
</feature>
<dbReference type="InterPro" id="IPR021760">
    <property type="entry name" value="RepC_C"/>
</dbReference>
<feature type="region of interest" description="Disordered" evidence="2">
    <location>
        <begin position="247"/>
        <end position="302"/>
    </location>
</feature>